<evidence type="ECO:0000256" key="1">
    <source>
        <dbReference type="SAM" id="MobiDB-lite"/>
    </source>
</evidence>
<evidence type="ECO:0000313" key="2">
    <source>
        <dbReference type="EMBL" id="VXD18393.1"/>
    </source>
</evidence>
<comment type="caution">
    <text evidence="2">The sequence shown here is derived from an EMBL/GenBank/DDBJ whole genome shotgun (WGS) entry which is preliminary data.</text>
</comment>
<organism evidence="2 3">
    <name type="scientific">Planktothrix serta PCC 8927</name>
    <dbReference type="NCBI Taxonomy" id="671068"/>
    <lineage>
        <taxon>Bacteria</taxon>
        <taxon>Bacillati</taxon>
        <taxon>Cyanobacteriota</taxon>
        <taxon>Cyanophyceae</taxon>
        <taxon>Oscillatoriophycideae</taxon>
        <taxon>Oscillatoriales</taxon>
        <taxon>Microcoleaceae</taxon>
        <taxon>Planktothrix</taxon>
    </lineage>
</organism>
<name>A0A7Z9BT55_9CYAN</name>
<dbReference type="RefSeq" id="WP_083621939.1">
    <property type="nucleotide sequence ID" value="NZ_LR734869.1"/>
</dbReference>
<dbReference type="Proteomes" id="UP000184550">
    <property type="component" value="Unassembled WGS sequence"/>
</dbReference>
<proteinExistence type="predicted"/>
<accession>A0A7Z9BT55</accession>
<dbReference type="EMBL" id="CZCU02000136">
    <property type="protein sequence ID" value="VXD18393.1"/>
    <property type="molecule type" value="Genomic_DNA"/>
</dbReference>
<keyword evidence="3" id="KW-1185">Reference proteome</keyword>
<evidence type="ECO:0000313" key="3">
    <source>
        <dbReference type="Proteomes" id="UP000184550"/>
    </source>
</evidence>
<sequence length="121" mass="14033">MLIPIPLPISSKAKNSFQKEVNSQLRSQYLPSACEPNSPPRKKYRDRTFTSQPQPQELEVYLGWKTSDVIAEMRDLGYNVVLNVPQSLMYFDLGFGYLHFHFEPDQLIILTVKFHPEIMTS</sequence>
<feature type="region of interest" description="Disordered" evidence="1">
    <location>
        <begin position="28"/>
        <end position="52"/>
    </location>
</feature>
<gene>
    <name evidence="2" type="ORF">PL8927_600378</name>
</gene>
<dbReference type="AlphaFoldDB" id="A0A7Z9BT55"/>
<dbReference type="OrthoDB" id="9844249at2"/>
<protein>
    <submittedName>
        <fullName evidence="2">Uncharacterized protein</fullName>
    </submittedName>
</protein>
<reference evidence="2" key="1">
    <citation type="submission" date="2019-10" db="EMBL/GenBank/DDBJ databases">
        <authorList>
            <consortium name="Genoscope - CEA"/>
            <person name="William W."/>
        </authorList>
    </citation>
    <scope>NUCLEOTIDE SEQUENCE [LARGE SCALE GENOMIC DNA]</scope>
    <source>
        <strain evidence="2">BBR_PRJEB10992</strain>
    </source>
</reference>